<keyword evidence="6 12" id="KW-0547">Nucleotide-binding</keyword>
<evidence type="ECO:0000256" key="11">
    <source>
        <dbReference type="RuleBase" id="RU000384"/>
    </source>
</evidence>
<comment type="cofactor">
    <cofactor evidence="1">
        <name>Mg(2+)</name>
        <dbReference type="ChEBI" id="CHEBI:18420"/>
    </cofactor>
</comment>
<dbReference type="FunFam" id="3.10.20.70:FF:000002">
    <property type="entry name" value="Glutamine synthetase I"/>
    <property type="match status" value="1"/>
</dbReference>
<accession>E3H160</accession>
<evidence type="ECO:0000256" key="2">
    <source>
        <dbReference type="ARBA" id="ARBA00009897"/>
    </source>
</evidence>
<evidence type="ECO:0000256" key="4">
    <source>
        <dbReference type="ARBA" id="ARBA00022598"/>
    </source>
</evidence>
<dbReference type="InterPro" id="IPR027303">
    <property type="entry name" value="Gln_synth_gly_rich_site"/>
</dbReference>
<dbReference type="Gene3D" id="3.10.20.70">
    <property type="entry name" value="Glutamine synthetase, N-terminal domain"/>
    <property type="match status" value="1"/>
</dbReference>
<dbReference type="SUPFAM" id="SSF54368">
    <property type="entry name" value="Glutamine synthetase, N-terminal domain"/>
    <property type="match status" value="1"/>
</dbReference>
<evidence type="ECO:0000259" key="14">
    <source>
        <dbReference type="PROSITE" id="PS51987"/>
    </source>
</evidence>
<dbReference type="GO" id="GO:0004356">
    <property type="term" value="F:glutamine synthetase activity"/>
    <property type="evidence" value="ECO:0007669"/>
    <property type="project" value="UniProtKB-EC"/>
</dbReference>
<dbReference type="PROSITE" id="PS51987">
    <property type="entry name" value="GS_CATALYTIC"/>
    <property type="match status" value="1"/>
</dbReference>
<name>E3H160_ROTDC</name>
<reference evidence="16" key="1">
    <citation type="submission" date="2010-10" db="EMBL/GenBank/DDBJ databases">
        <title>The complete genome of Rothia dentocariosa ATCC 17931.</title>
        <authorList>
            <person name="Muzny D."/>
            <person name="Qin X."/>
            <person name="Buhay C."/>
            <person name="Dugan-Rocha S."/>
            <person name="Ding Y."/>
            <person name="Chen G."/>
            <person name="Hawes A."/>
            <person name="Holder M."/>
            <person name="Jhangiani S."/>
            <person name="Johnson A."/>
            <person name="Khan Z."/>
            <person name="Li Z."/>
            <person name="Liu W."/>
            <person name="Liu X."/>
            <person name="Perez L."/>
            <person name="Shen H."/>
            <person name="Wang Q."/>
            <person name="Watt J."/>
            <person name="Xi L."/>
            <person name="Xin Y."/>
            <person name="Zhou J."/>
            <person name="Deng J."/>
            <person name="Jiang H."/>
            <person name="Liu Y."/>
            <person name="Qu J."/>
            <person name="Song X.-Z."/>
            <person name="Zhang L."/>
            <person name="Villasana D."/>
            <person name="Johnson A."/>
            <person name="Liu J."/>
            <person name="Liyanage D."/>
            <person name="Lorensuhewa L."/>
            <person name="Robinson T."/>
            <person name="Song A."/>
            <person name="Song B.-B."/>
            <person name="Dinh H."/>
            <person name="Thornton R."/>
            <person name="Coyle M."/>
            <person name="Francisco L."/>
            <person name="Jackson L."/>
            <person name="Javaid M."/>
            <person name="Korchina V."/>
            <person name="Kovar C."/>
            <person name="Mata R."/>
            <person name="Mathew T."/>
            <person name="Ngo R."/>
            <person name="Nguyen L."/>
            <person name="Nguyen N."/>
            <person name="Okwuonu G."/>
            <person name="Ongeri F."/>
            <person name="Pham C."/>
            <person name="Simmons D."/>
            <person name="Wilczek-Boney K."/>
            <person name="Hale W."/>
            <person name="Jakkamsetti A."/>
            <person name="Pham P."/>
            <person name="Ruth R."/>
            <person name="San Lucas F."/>
            <person name="Warren J."/>
            <person name="Zhang J."/>
            <person name="Zhao Z."/>
            <person name="Zhou C."/>
            <person name="Zhu D."/>
            <person name="Lee S."/>
            <person name="Bess C."/>
            <person name="Blankenburg K."/>
            <person name="Forbes L."/>
            <person name="Fu Q."/>
            <person name="Gubbala S."/>
            <person name="Hirani K."/>
            <person name="Jayaseelan J.C."/>
            <person name="Lara F."/>
            <person name="Munidasa M."/>
            <person name="Palculict T."/>
            <person name="Patil S."/>
            <person name="Pu L.-L."/>
            <person name="Saada N."/>
            <person name="Tang L."/>
            <person name="Weissenberger G."/>
            <person name="Zhu Y."/>
            <person name="Hemphill L."/>
            <person name="Shang Y."/>
            <person name="Youmans B."/>
            <person name="Ayvaz T."/>
            <person name="Ross M."/>
            <person name="Santibanez J."/>
            <person name="Aqrawi P."/>
            <person name="Gross S."/>
            <person name="Joshi V."/>
            <person name="Fowler G."/>
            <person name="Nazareth L."/>
            <person name="Reid J."/>
            <person name="Worley K."/>
            <person name="Petrosino J."/>
            <person name="Highlander S."/>
            <person name="Gibbs R."/>
        </authorList>
    </citation>
    <scope>NUCLEOTIDE SEQUENCE [LARGE SCALE GENOMIC DNA]</scope>
    <source>
        <strain evidence="16">ATCC 17931 / CDC X599 / XDIA</strain>
    </source>
</reference>
<dbReference type="InterPro" id="IPR036651">
    <property type="entry name" value="Gln_synt_N_sf"/>
</dbReference>
<gene>
    <name evidence="15" type="ordered locus">HMPREF0733_11691</name>
</gene>
<dbReference type="GO" id="GO:0046872">
    <property type="term" value="F:metal ion binding"/>
    <property type="evidence" value="ECO:0007669"/>
    <property type="project" value="UniProtKB-KW"/>
</dbReference>
<dbReference type="PROSITE" id="PS00181">
    <property type="entry name" value="GLNA_ATP"/>
    <property type="match status" value="1"/>
</dbReference>
<feature type="domain" description="GS catalytic" evidence="14">
    <location>
        <begin position="128"/>
        <end position="467"/>
    </location>
</feature>
<dbReference type="HOGENOM" id="CLU_017290_1_3_11"/>
<dbReference type="PANTHER" id="PTHR43785:SF11">
    <property type="entry name" value="GAMMA-GLUTAMYLPOLYAMINE SYNTHETASE GLNA2"/>
    <property type="match status" value="1"/>
</dbReference>
<dbReference type="PROSITE" id="PS00180">
    <property type="entry name" value="GLNA_1"/>
    <property type="match status" value="1"/>
</dbReference>
<evidence type="ECO:0000259" key="13">
    <source>
        <dbReference type="PROSITE" id="PS51986"/>
    </source>
</evidence>
<dbReference type="KEGG" id="rdn:HMPREF0733_11691"/>
<evidence type="ECO:0000256" key="5">
    <source>
        <dbReference type="ARBA" id="ARBA00022723"/>
    </source>
</evidence>
<protein>
    <recommendedName>
        <fullName evidence="3 12">Glutamine synthetase</fullName>
        <ecNumber evidence="12">6.3.1.2</ecNumber>
    </recommendedName>
</protein>
<keyword evidence="7 12" id="KW-0067">ATP-binding</keyword>
<evidence type="ECO:0000256" key="7">
    <source>
        <dbReference type="ARBA" id="ARBA00022840"/>
    </source>
</evidence>
<evidence type="ECO:0000256" key="1">
    <source>
        <dbReference type="ARBA" id="ARBA00001946"/>
    </source>
</evidence>
<dbReference type="InterPro" id="IPR008147">
    <property type="entry name" value="Gln_synt_N"/>
</dbReference>
<comment type="catalytic activity">
    <reaction evidence="9 12">
        <text>L-glutamate + NH4(+) + ATP = L-glutamine + ADP + phosphate + H(+)</text>
        <dbReference type="Rhea" id="RHEA:16169"/>
        <dbReference type="ChEBI" id="CHEBI:15378"/>
        <dbReference type="ChEBI" id="CHEBI:28938"/>
        <dbReference type="ChEBI" id="CHEBI:29985"/>
        <dbReference type="ChEBI" id="CHEBI:30616"/>
        <dbReference type="ChEBI" id="CHEBI:43474"/>
        <dbReference type="ChEBI" id="CHEBI:58359"/>
        <dbReference type="ChEBI" id="CHEBI:456216"/>
        <dbReference type="EC" id="6.3.1.2"/>
    </reaction>
</comment>
<evidence type="ECO:0000256" key="12">
    <source>
        <dbReference type="RuleBase" id="RU004356"/>
    </source>
</evidence>
<keyword evidence="8" id="KW-0460">Magnesium</keyword>
<keyword evidence="5" id="KW-0479">Metal-binding</keyword>
<feature type="domain" description="GS beta-grasp" evidence="13">
    <location>
        <begin position="36"/>
        <end position="121"/>
    </location>
</feature>
<evidence type="ECO:0000256" key="10">
    <source>
        <dbReference type="PROSITE-ProRule" id="PRU01330"/>
    </source>
</evidence>
<comment type="similarity">
    <text evidence="2 10 11">Belongs to the glutamine synthetase family.</text>
</comment>
<dbReference type="EC" id="6.3.1.2" evidence="12"/>
<evidence type="ECO:0000256" key="8">
    <source>
        <dbReference type="ARBA" id="ARBA00022842"/>
    </source>
</evidence>
<dbReference type="eggNOG" id="COG0174">
    <property type="taxonomic scope" value="Bacteria"/>
</dbReference>
<dbReference type="Gene3D" id="3.30.590.10">
    <property type="entry name" value="Glutamine synthetase/guanido kinase, catalytic domain"/>
    <property type="match status" value="1"/>
</dbReference>
<dbReference type="FunFam" id="3.30.590.10:FF:000003">
    <property type="entry name" value="Glutamine synthetase 2"/>
    <property type="match status" value="1"/>
</dbReference>
<evidence type="ECO:0000256" key="9">
    <source>
        <dbReference type="ARBA" id="ARBA00049436"/>
    </source>
</evidence>
<dbReference type="GO" id="GO:0006542">
    <property type="term" value="P:glutamine biosynthetic process"/>
    <property type="evidence" value="ECO:0007669"/>
    <property type="project" value="InterPro"/>
</dbReference>
<dbReference type="InterPro" id="IPR014746">
    <property type="entry name" value="Gln_synth/guanido_kin_cat_dom"/>
</dbReference>
<dbReference type="AlphaFoldDB" id="E3H160"/>
<dbReference type="EMBL" id="CP002280">
    <property type="protein sequence ID" value="ADP41148.1"/>
    <property type="molecule type" value="Genomic_DNA"/>
</dbReference>
<sequence>MREHGITHRRVSYRPEYREISMDRQQEFVLRTIEERDIRFIRLWFTDVVGTLKSVALAPAEVESAFEEGLGFDGSSIEGLSRVYESDMLLQPDPSTFQILPWRGIEDHTSRMFCDILTPDGEASASDTRGVLKRTLNKAAEMGFTCYTSPEIEFYLLKSAQLGDDGFPVPVDYESYFDHTPGGIVQDFRRKAVTMLEEVGISVEFSHHETGPGQNEIDLRHADALQTADNVMTFRTVIKEVAYTRDLYATFMPKPFTKYAGSGMHTHFSLFEGDTNAFFEAGAEYRLSKTARHFIAGVLKHAPEFTSVTNQFINSYKRLWGGGEAPSYVSWGHNNRSALVRVPLYKPNKMQAARIEYRGLDSASNPYLAYAVILAAGLKGIEHEYELMPAVTEDLAAMTTAERRAMGYNPLPASLREAINRTEDSEFMAEALGEQVFEQFLRNKRADWEQYQAQVTPYELKHNLGIL</sequence>
<dbReference type="Proteomes" id="UP000000387">
    <property type="component" value="Chromosome"/>
</dbReference>
<dbReference type="SMART" id="SM01230">
    <property type="entry name" value="Gln-synt_C"/>
    <property type="match status" value="1"/>
</dbReference>
<keyword evidence="4 12" id="KW-0436">Ligase</keyword>
<proteinExistence type="inferred from homology"/>
<evidence type="ECO:0000313" key="15">
    <source>
        <dbReference type="EMBL" id="ADP41148.1"/>
    </source>
</evidence>
<evidence type="ECO:0000256" key="3">
    <source>
        <dbReference type="ARBA" id="ARBA00021364"/>
    </source>
</evidence>
<dbReference type="PANTHER" id="PTHR43785">
    <property type="entry name" value="GAMMA-GLUTAMYLPUTRESCINE SYNTHETASE"/>
    <property type="match status" value="1"/>
</dbReference>
<organism evidence="15 16">
    <name type="scientific">Rothia dentocariosa (strain ATCC 17931 / CDC X599 / XDIA)</name>
    <dbReference type="NCBI Taxonomy" id="762948"/>
    <lineage>
        <taxon>Bacteria</taxon>
        <taxon>Bacillati</taxon>
        <taxon>Actinomycetota</taxon>
        <taxon>Actinomycetes</taxon>
        <taxon>Micrococcales</taxon>
        <taxon>Micrococcaceae</taxon>
        <taxon>Rothia</taxon>
    </lineage>
</organism>
<dbReference type="Pfam" id="PF00120">
    <property type="entry name" value="Gln-synt_C"/>
    <property type="match status" value="1"/>
</dbReference>
<dbReference type="InterPro" id="IPR008146">
    <property type="entry name" value="Gln_synth_cat_dom"/>
</dbReference>
<evidence type="ECO:0000313" key="16">
    <source>
        <dbReference type="Proteomes" id="UP000000387"/>
    </source>
</evidence>
<dbReference type="SUPFAM" id="SSF55931">
    <property type="entry name" value="Glutamine synthetase/guanido kinase"/>
    <property type="match status" value="1"/>
</dbReference>
<dbReference type="Pfam" id="PF03951">
    <property type="entry name" value="Gln-synt_N"/>
    <property type="match status" value="1"/>
</dbReference>
<dbReference type="GO" id="GO:0005524">
    <property type="term" value="F:ATP binding"/>
    <property type="evidence" value="ECO:0007669"/>
    <property type="project" value="UniProtKB-KW"/>
</dbReference>
<dbReference type="PROSITE" id="PS51986">
    <property type="entry name" value="GS_BETA_GRASP"/>
    <property type="match status" value="1"/>
</dbReference>
<evidence type="ECO:0000256" key="6">
    <source>
        <dbReference type="ARBA" id="ARBA00022741"/>
    </source>
</evidence>
<dbReference type="InterPro" id="IPR027302">
    <property type="entry name" value="Gln_synth_N_conserv_site"/>
</dbReference>